<protein>
    <submittedName>
        <fullName evidence="2">Uncharacterized protein</fullName>
    </submittedName>
</protein>
<name>G0UNB0_TRYCI</name>
<dbReference type="AlphaFoldDB" id="G0UNB0"/>
<evidence type="ECO:0000313" key="2">
    <source>
        <dbReference type="EMBL" id="CCC90870.1"/>
    </source>
</evidence>
<organism evidence="2">
    <name type="scientific">Trypanosoma congolense (strain IL3000)</name>
    <dbReference type="NCBI Taxonomy" id="1068625"/>
    <lineage>
        <taxon>Eukaryota</taxon>
        <taxon>Discoba</taxon>
        <taxon>Euglenozoa</taxon>
        <taxon>Kinetoplastea</taxon>
        <taxon>Metakinetoplastina</taxon>
        <taxon>Trypanosomatida</taxon>
        <taxon>Trypanosomatidae</taxon>
        <taxon>Trypanosoma</taxon>
        <taxon>Nannomonas</taxon>
    </lineage>
</organism>
<accession>G0UNB0</accession>
<evidence type="ECO:0000256" key="1">
    <source>
        <dbReference type="SAM" id="MobiDB-lite"/>
    </source>
</evidence>
<reference evidence="2" key="1">
    <citation type="journal article" date="2012" name="Proc. Natl. Acad. Sci. U.S.A.">
        <title>Antigenic diversity is generated by distinct evolutionary mechanisms in African trypanosome species.</title>
        <authorList>
            <person name="Jackson A.P."/>
            <person name="Berry A."/>
            <person name="Aslett M."/>
            <person name="Allison H.C."/>
            <person name="Burton P."/>
            <person name="Vavrova-Anderson J."/>
            <person name="Brown R."/>
            <person name="Browne H."/>
            <person name="Corton N."/>
            <person name="Hauser H."/>
            <person name="Gamble J."/>
            <person name="Gilderthorp R."/>
            <person name="Marcello L."/>
            <person name="McQuillan J."/>
            <person name="Otto T.D."/>
            <person name="Quail M.A."/>
            <person name="Sanders M.J."/>
            <person name="van Tonder A."/>
            <person name="Ginger M.L."/>
            <person name="Field M.C."/>
            <person name="Barry J.D."/>
            <person name="Hertz-Fowler C."/>
            <person name="Berriman M."/>
        </authorList>
    </citation>
    <scope>NUCLEOTIDE SEQUENCE</scope>
    <source>
        <strain evidence="2">IL3000</strain>
    </source>
</reference>
<dbReference type="EMBL" id="HE575319">
    <property type="protein sequence ID" value="CCC90870.1"/>
    <property type="molecule type" value="Genomic_DNA"/>
</dbReference>
<feature type="compositionally biased region" description="Basic residues" evidence="1">
    <location>
        <begin position="1"/>
        <end position="10"/>
    </location>
</feature>
<sequence>MKQKKKKKTRVNNNNSESGNQNMEFERHNMSFTCTHKRTYPRPAHYFPLAPFAWPTDTVTTTQCPTCVLSVMIAIFHRWPVTMVSEVFSPSPTHHLWAVVALMVAAHAGPHSFIPLLLPFSSCILVAVTTNKR</sequence>
<feature type="region of interest" description="Disordered" evidence="1">
    <location>
        <begin position="1"/>
        <end position="23"/>
    </location>
</feature>
<feature type="compositionally biased region" description="Low complexity" evidence="1">
    <location>
        <begin position="12"/>
        <end position="22"/>
    </location>
</feature>
<gene>
    <name evidence="2" type="ORF">TCIL3000_6_1020</name>
</gene>
<proteinExistence type="predicted"/>